<dbReference type="AlphaFoldDB" id="A0A484BFY6"/>
<organism evidence="2 3">
    <name type="scientific">Drosophila navojoa</name>
    <name type="common">Fruit fly</name>
    <dbReference type="NCBI Taxonomy" id="7232"/>
    <lineage>
        <taxon>Eukaryota</taxon>
        <taxon>Metazoa</taxon>
        <taxon>Ecdysozoa</taxon>
        <taxon>Arthropoda</taxon>
        <taxon>Hexapoda</taxon>
        <taxon>Insecta</taxon>
        <taxon>Pterygota</taxon>
        <taxon>Neoptera</taxon>
        <taxon>Endopterygota</taxon>
        <taxon>Diptera</taxon>
        <taxon>Brachycera</taxon>
        <taxon>Muscomorpha</taxon>
        <taxon>Ephydroidea</taxon>
        <taxon>Drosophilidae</taxon>
        <taxon>Drosophila</taxon>
    </lineage>
</organism>
<evidence type="ECO:0000256" key="1">
    <source>
        <dbReference type="SAM" id="MobiDB-lite"/>
    </source>
</evidence>
<evidence type="ECO:0000313" key="3">
    <source>
        <dbReference type="Proteomes" id="UP000295192"/>
    </source>
</evidence>
<dbReference type="EMBL" id="LSRL02000042">
    <property type="protein sequence ID" value="TDG47594.1"/>
    <property type="molecule type" value="Genomic_DNA"/>
</dbReference>
<name>A0A484BFY6_DRONA</name>
<feature type="region of interest" description="Disordered" evidence="1">
    <location>
        <begin position="63"/>
        <end position="84"/>
    </location>
</feature>
<gene>
    <name evidence="2" type="ORF">AWZ03_006033</name>
</gene>
<dbReference type="Proteomes" id="UP000295192">
    <property type="component" value="Unassembled WGS sequence"/>
</dbReference>
<reference evidence="2 3" key="1">
    <citation type="journal article" date="2019" name="J. Hered.">
        <title>An Improved Genome Assembly for Drosophila navojoa, the Basal Species in the mojavensis Cluster.</title>
        <authorList>
            <person name="Vanderlinde T."/>
            <person name="Dupim E.G."/>
            <person name="Nazario-Yepiz N.O."/>
            <person name="Carvalho A.B."/>
        </authorList>
    </citation>
    <scope>NUCLEOTIDE SEQUENCE [LARGE SCALE GENOMIC DNA]</scope>
    <source>
        <strain evidence="2">Navoj_Jal97</strain>
        <tissue evidence="2">Whole organism</tissue>
    </source>
</reference>
<proteinExistence type="predicted"/>
<feature type="region of interest" description="Disordered" evidence="1">
    <location>
        <begin position="104"/>
        <end position="132"/>
    </location>
</feature>
<accession>A0A484BFY6</accession>
<protein>
    <submittedName>
        <fullName evidence="2">Uncharacterized protein</fullName>
    </submittedName>
</protein>
<keyword evidence="3" id="KW-1185">Reference proteome</keyword>
<evidence type="ECO:0000313" key="2">
    <source>
        <dbReference type="EMBL" id="TDG47594.1"/>
    </source>
</evidence>
<sequence length="132" mass="14219">MINELPHYFAKINVAHCTAPGPKELAMLSLGQLPLPLPLPSPCRIINRSYFYGRLKYQNVSADSDRLRQSAPVAHDAATRKDAAAAPHMCLPATLDRRVLCDRVTDSDSDSDSDFDSGSGSGSGSKSESEAE</sequence>
<comment type="caution">
    <text evidence="2">The sequence shown here is derived from an EMBL/GenBank/DDBJ whole genome shotgun (WGS) entry which is preliminary data.</text>
</comment>